<protein>
    <submittedName>
        <fullName evidence="1">Xylulose kinase-1</fullName>
    </submittedName>
</protein>
<keyword evidence="1" id="KW-0808">Transferase</keyword>
<accession>A0A6L2LW45</accession>
<name>A0A6L2LW45_TANCI</name>
<dbReference type="GO" id="GO:0016301">
    <property type="term" value="F:kinase activity"/>
    <property type="evidence" value="ECO:0007669"/>
    <property type="project" value="UniProtKB-KW"/>
</dbReference>
<gene>
    <name evidence="1" type="ORF">Tci_036482</name>
</gene>
<comment type="caution">
    <text evidence="1">The sequence shown here is derived from an EMBL/GenBank/DDBJ whole genome shotgun (WGS) entry which is preliminary data.</text>
</comment>
<keyword evidence="1" id="KW-0418">Kinase</keyword>
<proteinExistence type="predicted"/>
<evidence type="ECO:0000313" key="1">
    <source>
        <dbReference type="EMBL" id="GEU64504.1"/>
    </source>
</evidence>
<reference evidence="1" key="1">
    <citation type="journal article" date="2019" name="Sci. Rep.">
        <title>Draft genome of Tanacetum cinerariifolium, the natural source of mosquito coil.</title>
        <authorList>
            <person name="Yamashiro T."/>
            <person name="Shiraishi A."/>
            <person name="Satake H."/>
            <person name="Nakayama K."/>
        </authorList>
    </citation>
    <scope>NUCLEOTIDE SEQUENCE</scope>
</reference>
<dbReference type="Pfam" id="PF14223">
    <property type="entry name" value="Retrotran_gag_2"/>
    <property type="match status" value="1"/>
</dbReference>
<dbReference type="AlphaFoldDB" id="A0A6L2LW45"/>
<dbReference type="EMBL" id="BKCJ010005032">
    <property type="protein sequence ID" value="GEU64504.1"/>
    <property type="molecule type" value="Genomic_DNA"/>
</dbReference>
<organism evidence="1">
    <name type="scientific">Tanacetum cinerariifolium</name>
    <name type="common">Dalmatian daisy</name>
    <name type="synonym">Chrysanthemum cinerariifolium</name>
    <dbReference type="NCBI Taxonomy" id="118510"/>
    <lineage>
        <taxon>Eukaryota</taxon>
        <taxon>Viridiplantae</taxon>
        <taxon>Streptophyta</taxon>
        <taxon>Embryophyta</taxon>
        <taxon>Tracheophyta</taxon>
        <taxon>Spermatophyta</taxon>
        <taxon>Magnoliopsida</taxon>
        <taxon>eudicotyledons</taxon>
        <taxon>Gunneridae</taxon>
        <taxon>Pentapetalae</taxon>
        <taxon>asterids</taxon>
        <taxon>campanulids</taxon>
        <taxon>Asterales</taxon>
        <taxon>Asteraceae</taxon>
        <taxon>Asteroideae</taxon>
        <taxon>Anthemideae</taxon>
        <taxon>Anthemidinae</taxon>
        <taxon>Tanacetum</taxon>
    </lineage>
</organism>
<sequence length="447" mass="50330">MNNKKSLGRDSKEGIIILPPISFEEHVAVQREIKARTLLLQSLPEDHMVDFHHLDDAREIWLAVKARFSGNEESKKMRKTMLKQVFSEFSVSEEEGLHKGYDRLQKILSQLNQIQAKPYNDDVNMKFLRALPPSWSQVTLTLKTRGGLEYLSFDDLYNKLRSLEIDVKGGSSYGSRGNTVAPTRSAFIGAASTNTKMVFFDQLSHSSLITYTSAHSGGSNGDGRIRHQMADGYALTKDQQNEHEAENKTKEGEQVYGLMAGFKSDFADYAGNVVGSVYDAAVEFAMMGISPKVQTCPFGCDSKISELKKNYDHLEKLYNDSFIQVQAYKNTVKTLELQKDWYHKTQLALEEKVRILSANLENTTNTLKYSETMYDQAKIKKEWEIKFVESLGRLEDLSRTGPYRNKIGKIHAKRFCGGEGDDEELVVMGEVGGVLLGRREGGEGGRS</sequence>